<evidence type="ECO:0000313" key="1">
    <source>
        <dbReference type="EMBL" id="AJC72794.1"/>
    </source>
</evidence>
<dbReference type="RefSeq" id="WP_156961730.1">
    <property type="nucleotide sequence ID" value="NZ_CP007140.1"/>
</dbReference>
<evidence type="ECO:0000313" key="2">
    <source>
        <dbReference type="Proteomes" id="UP000062043"/>
    </source>
</evidence>
<dbReference type="PATRIC" id="fig|1432656.3.peg.1639"/>
<accession>A0A0X1KND4</accession>
<sequence>MSEWLVIRYRFNEDWKAWVPDSTMVFKSDEELLRFLRENAGVRYRYEITRLVG</sequence>
<proteinExistence type="predicted"/>
<dbReference type="GeneID" id="43090344"/>
<name>A0A0X1KND4_9EURY</name>
<gene>
    <name evidence="1" type="ORF">X802_08420</name>
</gene>
<organism evidence="1 2">
    <name type="scientific">Thermococcus guaymasensis DSM 11113</name>
    <dbReference type="NCBI Taxonomy" id="1432656"/>
    <lineage>
        <taxon>Archaea</taxon>
        <taxon>Methanobacteriati</taxon>
        <taxon>Methanobacteriota</taxon>
        <taxon>Thermococci</taxon>
        <taxon>Thermococcales</taxon>
        <taxon>Thermococcaceae</taxon>
        <taxon>Thermococcus</taxon>
    </lineage>
</organism>
<reference evidence="1 2" key="1">
    <citation type="submission" date="2014-01" db="EMBL/GenBank/DDBJ databases">
        <title>Genome sequencing of Thermococcus guaymasensis.</title>
        <authorList>
            <person name="Zhang X."/>
            <person name="Alvare G."/>
            <person name="Fristensky B."/>
            <person name="Chen L."/>
            <person name="Suen T."/>
            <person name="Chen Q."/>
            <person name="Ma K."/>
        </authorList>
    </citation>
    <scope>NUCLEOTIDE SEQUENCE [LARGE SCALE GENOMIC DNA]</scope>
    <source>
        <strain evidence="1 2">DSM 11113</strain>
    </source>
</reference>
<dbReference type="EMBL" id="CP007140">
    <property type="protein sequence ID" value="AJC72794.1"/>
    <property type="molecule type" value="Genomic_DNA"/>
</dbReference>
<dbReference type="OrthoDB" id="91522at2157"/>
<dbReference type="KEGG" id="tgy:X802_08420"/>
<keyword evidence="2" id="KW-1185">Reference proteome</keyword>
<dbReference type="AlphaFoldDB" id="A0A0X1KND4"/>
<dbReference type="STRING" id="1432656.X802_08420"/>
<dbReference type="Proteomes" id="UP000062043">
    <property type="component" value="Chromosome"/>
</dbReference>
<protein>
    <submittedName>
        <fullName evidence="1">Uncharacterized protein</fullName>
    </submittedName>
</protein>